<dbReference type="PATRIC" id="fig|29422.6.peg.1644"/>
<dbReference type="GO" id="GO:0071973">
    <property type="term" value="P:bacterial-type flagellum-dependent cell motility"/>
    <property type="evidence" value="ECO:0007669"/>
    <property type="project" value="InterPro"/>
</dbReference>
<evidence type="ECO:0000256" key="3">
    <source>
        <dbReference type="ARBA" id="ARBA00018024"/>
    </source>
</evidence>
<dbReference type="PANTHER" id="PTHR34653:SF1">
    <property type="entry name" value="FLAGELLAR HOOK-BASAL BODY COMPLEX PROTEIN FLIE"/>
    <property type="match status" value="1"/>
</dbReference>
<protein>
    <recommendedName>
        <fullName evidence="3 5">Flagellar hook-basal body complex protein FliE</fullName>
    </recommendedName>
</protein>
<organism evidence="6 7">
    <name type="scientific">Legionella brunensis</name>
    <dbReference type="NCBI Taxonomy" id="29422"/>
    <lineage>
        <taxon>Bacteria</taxon>
        <taxon>Pseudomonadati</taxon>
        <taxon>Pseudomonadota</taxon>
        <taxon>Gammaproteobacteria</taxon>
        <taxon>Legionellales</taxon>
        <taxon>Legionellaceae</taxon>
        <taxon>Legionella</taxon>
    </lineage>
</organism>
<dbReference type="HAMAP" id="MF_00724">
    <property type="entry name" value="FliE"/>
    <property type="match status" value="1"/>
</dbReference>
<keyword evidence="4 5" id="KW-0975">Bacterial flagellum</keyword>
<dbReference type="InterPro" id="IPR001624">
    <property type="entry name" value="FliE"/>
</dbReference>
<keyword evidence="6" id="KW-0966">Cell projection</keyword>
<dbReference type="RefSeq" id="WP_058441620.1">
    <property type="nucleotide sequence ID" value="NZ_CAAAHU010000003.1"/>
</dbReference>
<dbReference type="OrthoDB" id="8909229at2"/>
<evidence type="ECO:0000256" key="4">
    <source>
        <dbReference type="ARBA" id="ARBA00023143"/>
    </source>
</evidence>
<keyword evidence="7" id="KW-1185">Reference proteome</keyword>
<comment type="similarity">
    <text evidence="2 5">Belongs to the FliE family.</text>
</comment>
<comment type="caution">
    <text evidence="6">The sequence shown here is derived from an EMBL/GenBank/DDBJ whole genome shotgun (WGS) entry which is preliminary data.</text>
</comment>
<dbReference type="GO" id="GO:0003774">
    <property type="term" value="F:cytoskeletal motor activity"/>
    <property type="evidence" value="ECO:0007669"/>
    <property type="project" value="InterPro"/>
</dbReference>
<name>A0A0W0SLQ0_9GAMM</name>
<dbReference type="Proteomes" id="UP000054742">
    <property type="component" value="Unassembled WGS sequence"/>
</dbReference>
<dbReference type="GO" id="GO:0005198">
    <property type="term" value="F:structural molecule activity"/>
    <property type="evidence" value="ECO:0007669"/>
    <property type="project" value="UniProtKB-UniRule"/>
</dbReference>
<reference evidence="6 7" key="1">
    <citation type="submission" date="2015-11" db="EMBL/GenBank/DDBJ databases">
        <title>Genomic analysis of 38 Legionella species identifies large and diverse effector repertoires.</title>
        <authorList>
            <person name="Burstein D."/>
            <person name="Amaro F."/>
            <person name="Zusman T."/>
            <person name="Lifshitz Z."/>
            <person name="Cohen O."/>
            <person name="Gilbert J.A."/>
            <person name="Pupko T."/>
            <person name="Shuman H.A."/>
            <person name="Segal G."/>
        </authorList>
    </citation>
    <scope>NUCLEOTIDE SEQUENCE [LARGE SCALE GENOMIC DNA]</scope>
    <source>
        <strain evidence="6 7">ATCC 43878</strain>
    </source>
</reference>
<keyword evidence="6" id="KW-0282">Flagellum</keyword>
<evidence type="ECO:0000256" key="2">
    <source>
        <dbReference type="ARBA" id="ARBA00009272"/>
    </source>
</evidence>
<keyword evidence="6" id="KW-0969">Cilium</keyword>
<dbReference type="PANTHER" id="PTHR34653">
    <property type="match status" value="1"/>
</dbReference>
<dbReference type="NCBIfam" id="TIGR00205">
    <property type="entry name" value="fliE"/>
    <property type="match status" value="1"/>
</dbReference>
<sequence>MSEINTVSLLNQLRLMASKAEGSVEFSPAEAPFGAVLQDALGTVNDLQQNADALKARFEMGDPKVGIGEVMVAAQKSNLAFEATLRVRNKMVQAYQDIMNMPV</sequence>
<dbReference type="AlphaFoldDB" id="A0A0W0SLQ0"/>
<evidence type="ECO:0000313" key="7">
    <source>
        <dbReference type="Proteomes" id="UP000054742"/>
    </source>
</evidence>
<evidence type="ECO:0000256" key="1">
    <source>
        <dbReference type="ARBA" id="ARBA00004117"/>
    </source>
</evidence>
<comment type="subcellular location">
    <subcellularLocation>
        <location evidence="1 5">Bacterial flagellum basal body</location>
    </subcellularLocation>
</comment>
<evidence type="ECO:0000256" key="5">
    <source>
        <dbReference type="HAMAP-Rule" id="MF_00724"/>
    </source>
</evidence>
<proteinExistence type="inferred from homology"/>
<dbReference type="STRING" id="29422.Lbru_1554"/>
<dbReference type="GO" id="GO:0009425">
    <property type="term" value="C:bacterial-type flagellum basal body"/>
    <property type="evidence" value="ECO:0007669"/>
    <property type="project" value="UniProtKB-SubCell"/>
</dbReference>
<gene>
    <name evidence="5 6" type="primary">fliE</name>
    <name evidence="6" type="ORF">Lbru_1554</name>
</gene>
<dbReference type="EMBL" id="LNXV01000011">
    <property type="protein sequence ID" value="KTC84193.1"/>
    <property type="molecule type" value="Genomic_DNA"/>
</dbReference>
<dbReference type="Pfam" id="PF02049">
    <property type="entry name" value="FliE"/>
    <property type="match status" value="1"/>
</dbReference>
<accession>A0A0W0SLQ0</accession>
<dbReference type="PRINTS" id="PR01006">
    <property type="entry name" value="FLGHOOKFLIE"/>
</dbReference>
<evidence type="ECO:0000313" key="6">
    <source>
        <dbReference type="EMBL" id="KTC84193.1"/>
    </source>
</evidence>